<reference evidence="2 3" key="1">
    <citation type="submission" date="2014-07" db="EMBL/GenBank/DDBJ databases">
        <title>Complete genome sequence of Corynebacterium atypicum DSM 44849: identifiction of the mycolic acid biosynthesis genes.</title>
        <authorList>
            <person name="Tippelt A."/>
            <person name="Mollmann S."/>
            <person name="Albersmeier A."/>
            <person name="Jaenicke S."/>
            <person name="Ruckert C."/>
            <person name="Tauch A."/>
        </authorList>
    </citation>
    <scope>NUCLEOTIDE SEQUENCE [LARGE SCALE GENOMIC DNA]</scope>
    <source>
        <strain evidence="2 3">R2070</strain>
    </source>
</reference>
<evidence type="ECO:0000313" key="3">
    <source>
        <dbReference type="Proteomes" id="UP000028504"/>
    </source>
</evidence>
<protein>
    <recommendedName>
        <fullName evidence="4">Primosomal protein</fullName>
    </recommendedName>
</protein>
<evidence type="ECO:0008006" key="4">
    <source>
        <dbReference type="Google" id="ProtNLM"/>
    </source>
</evidence>
<sequence>MSSQTAIMPVKIALTGGDYYTLWAPQWRENGSQWQAFLGDESAVFVFDSPAGLLAFLESEAPHDLSAHPKWEAFNQGPADRVVPREKEFYDVIGAPALLAERPSYENVQHVAAAVRMARSLGEVAAAEDAIVFFASHSILGNLERGAEHYSGPAGMDEWTAVGHVVLDNWAKVVGDLDSKVRTPELTVSEEQLADARRRIESAQAAAAQAREEEEKRLQHQADKADPYDASPWAAAGIDPIKIAIDGSTLYSLRTYVDGAPMFLGRFGEIFTFNNSKTLVRWMIGEHQHDLERLSTWQDLVTKANAGELELMVHEDNAYSFTGIAQDIEKGVDAVDTKQMARAYELLADAADWAGDDSMNSFFLSNPRMQDYLSYMIGSTETSGYVPTPPFSEHANAWRELESMLVKRFSRS</sequence>
<accession>A0ABM5QM07</accession>
<feature type="coiled-coil region" evidence="1">
    <location>
        <begin position="186"/>
        <end position="223"/>
    </location>
</feature>
<evidence type="ECO:0000256" key="1">
    <source>
        <dbReference type="SAM" id="Coils"/>
    </source>
</evidence>
<evidence type="ECO:0000313" key="2">
    <source>
        <dbReference type="EMBL" id="AIG63745.1"/>
    </source>
</evidence>
<keyword evidence="1" id="KW-0175">Coiled coil</keyword>
<dbReference type="EMBL" id="CP008944">
    <property type="protein sequence ID" value="AIG63745.1"/>
    <property type="molecule type" value="Genomic_DNA"/>
</dbReference>
<dbReference type="RefSeq" id="WP_038604591.1">
    <property type="nucleotide sequence ID" value="NZ_CP008944.1"/>
</dbReference>
<name>A0ABM5QM07_9CORY</name>
<organism evidence="2 3">
    <name type="scientific">Corynebacterium atypicum</name>
    <dbReference type="NCBI Taxonomy" id="191610"/>
    <lineage>
        <taxon>Bacteria</taxon>
        <taxon>Bacillati</taxon>
        <taxon>Actinomycetota</taxon>
        <taxon>Actinomycetes</taxon>
        <taxon>Mycobacteriales</taxon>
        <taxon>Corynebacteriaceae</taxon>
        <taxon>Corynebacterium</taxon>
    </lineage>
</organism>
<proteinExistence type="predicted"/>
<gene>
    <name evidence="2" type="ORF">CATYP_02545</name>
</gene>
<dbReference type="Proteomes" id="UP000028504">
    <property type="component" value="Chromosome"/>
</dbReference>
<keyword evidence="3" id="KW-1185">Reference proteome</keyword>